<organism evidence="7 8">
    <name type="scientific">Lutibacter aestuarii</name>
    <dbReference type="NCBI Taxonomy" id="861111"/>
    <lineage>
        <taxon>Bacteria</taxon>
        <taxon>Pseudomonadati</taxon>
        <taxon>Bacteroidota</taxon>
        <taxon>Flavobacteriia</taxon>
        <taxon>Flavobacteriales</taxon>
        <taxon>Flavobacteriaceae</taxon>
        <taxon>Lutibacter</taxon>
    </lineage>
</organism>
<gene>
    <name evidence="7" type="ORF">ACFQZW_08360</name>
</gene>
<name>A0ABW2Z5K9_9FLAO</name>
<dbReference type="Gene3D" id="3.40.720.10">
    <property type="entry name" value="Alkaline Phosphatase, subunit A"/>
    <property type="match status" value="1"/>
</dbReference>
<evidence type="ECO:0000256" key="1">
    <source>
        <dbReference type="ARBA" id="ARBA00008779"/>
    </source>
</evidence>
<keyword evidence="3" id="KW-0378">Hydrolase</keyword>
<accession>A0ABW2Z5K9</accession>
<evidence type="ECO:0000256" key="3">
    <source>
        <dbReference type="ARBA" id="ARBA00022801"/>
    </source>
</evidence>
<protein>
    <submittedName>
        <fullName evidence="7">Arylsulfatase</fullName>
    </submittedName>
</protein>
<feature type="region of interest" description="Disordered" evidence="5">
    <location>
        <begin position="498"/>
        <end position="517"/>
    </location>
</feature>
<dbReference type="PROSITE" id="PS00149">
    <property type="entry name" value="SULFATASE_2"/>
    <property type="match status" value="1"/>
</dbReference>
<dbReference type="InterPro" id="IPR000917">
    <property type="entry name" value="Sulfatase_N"/>
</dbReference>
<feature type="compositionally biased region" description="Polar residues" evidence="5">
    <location>
        <begin position="501"/>
        <end position="517"/>
    </location>
</feature>
<dbReference type="EMBL" id="JBHTIC010000008">
    <property type="protein sequence ID" value="MFD0762091.1"/>
    <property type="molecule type" value="Genomic_DNA"/>
</dbReference>
<dbReference type="Proteomes" id="UP001597032">
    <property type="component" value="Unassembled WGS sequence"/>
</dbReference>
<keyword evidence="4" id="KW-0106">Calcium</keyword>
<evidence type="ECO:0000259" key="6">
    <source>
        <dbReference type="Pfam" id="PF00884"/>
    </source>
</evidence>
<feature type="domain" description="Sulfatase N-terminal" evidence="6">
    <location>
        <begin position="43"/>
        <end position="383"/>
    </location>
</feature>
<dbReference type="RefSeq" id="WP_386782319.1">
    <property type="nucleotide sequence ID" value="NZ_JBHTIC010000008.1"/>
</dbReference>
<evidence type="ECO:0000256" key="5">
    <source>
        <dbReference type="SAM" id="MobiDB-lite"/>
    </source>
</evidence>
<dbReference type="InterPro" id="IPR024607">
    <property type="entry name" value="Sulfatase_CS"/>
</dbReference>
<dbReference type="Pfam" id="PF00884">
    <property type="entry name" value="Sulfatase"/>
    <property type="match status" value="1"/>
</dbReference>
<dbReference type="Gene3D" id="3.30.1120.10">
    <property type="match status" value="1"/>
</dbReference>
<dbReference type="CDD" id="cd16143">
    <property type="entry name" value="ARS_like"/>
    <property type="match status" value="1"/>
</dbReference>
<comment type="caution">
    <text evidence="7">The sequence shown here is derived from an EMBL/GenBank/DDBJ whole genome shotgun (WGS) entry which is preliminary data.</text>
</comment>
<dbReference type="InterPro" id="IPR050738">
    <property type="entry name" value="Sulfatase"/>
</dbReference>
<sequence length="517" mass="58151">MRFIACIYAHKTSTFYKNYMFFWLLTFIFTNPHTVSSQQHKLPNIIYILADDLGYGDISHLNEASKIKTPNIDQLAAEGISFTDAHSNSAVCSPTRYGILTGRYAWRTWMKKGVLWSYDEPLIKKDRATVASILKKKGYQTACIGKWHLGLEWAKNIDGSVNFKQPLKSTPNDVGFDLFYGISASLDIPPYFYIENHKITATKIDTIEATTGKGFWRKGPIGNDFKHQDVLPHLTNKAITYIQESTQNNNPFFLYFPLPAPHTPILPSAKFKGKSEAGDYGDFVLMVDDVVKQLENTVKELGISENTLIIFTSDNGFAPAADTKEQLRFGHTPSKNFRGYKADIYEGGHRIPFIAKWPAKIKKETSSNEIICLTDLMATAAAIVDEKLADNEAEDSYNILPALLSAPYDTPIREATVHHSIEGMFSIRQGKWKLVFGAGSGGWSYPTPKEAEEMKLPNYQLYNLEKDISETVNIAKEHPAMVKKLTLLMKSYIEKGRSTIGKPQNNDTKTSFLPKTP</sequence>
<evidence type="ECO:0000313" key="7">
    <source>
        <dbReference type="EMBL" id="MFD0762091.1"/>
    </source>
</evidence>
<dbReference type="PROSITE" id="PS00523">
    <property type="entry name" value="SULFATASE_1"/>
    <property type="match status" value="1"/>
</dbReference>
<dbReference type="InterPro" id="IPR017850">
    <property type="entry name" value="Alkaline_phosphatase_core_sf"/>
</dbReference>
<reference evidence="8" key="1">
    <citation type="journal article" date="2019" name="Int. J. Syst. Evol. Microbiol.">
        <title>The Global Catalogue of Microorganisms (GCM) 10K type strain sequencing project: providing services to taxonomists for standard genome sequencing and annotation.</title>
        <authorList>
            <consortium name="The Broad Institute Genomics Platform"/>
            <consortium name="The Broad Institute Genome Sequencing Center for Infectious Disease"/>
            <person name="Wu L."/>
            <person name="Ma J."/>
        </authorList>
    </citation>
    <scope>NUCLEOTIDE SEQUENCE [LARGE SCALE GENOMIC DNA]</scope>
    <source>
        <strain evidence="8">CCUG 60022</strain>
    </source>
</reference>
<evidence type="ECO:0000256" key="4">
    <source>
        <dbReference type="ARBA" id="ARBA00022837"/>
    </source>
</evidence>
<keyword evidence="8" id="KW-1185">Reference proteome</keyword>
<comment type="similarity">
    <text evidence="1">Belongs to the sulfatase family.</text>
</comment>
<evidence type="ECO:0000256" key="2">
    <source>
        <dbReference type="ARBA" id="ARBA00022723"/>
    </source>
</evidence>
<dbReference type="PANTHER" id="PTHR42693">
    <property type="entry name" value="ARYLSULFATASE FAMILY MEMBER"/>
    <property type="match status" value="1"/>
</dbReference>
<dbReference type="SUPFAM" id="SSF53649">
    <property type="entry name" value="Alkaline phosphatase-like"/>
    <property type="match status" value="1"/>
</dbReference>
<dbReference type="PANTHER" id="PTHR42693:SF53">
    <property type="entry name" value="ENDO-4-O-SULFATASE"/>
    <property type="match status" value="1"/>
</dbReference>
<keyword evidence="2" id="KW-0479">Metal-binding</keyword>
<proteinExistence type="inferred from homology"/>
<evidence type="ECO:0000313" key="8">
    <source>
        <dbReference type="Proteomes" id="UP001597032"/>
    </source>
</evidence>